<reference evidence="2" key="1">
    <citation type="journal article" date="2014" name="Proc. Natl. Acad. Sci. U.S.A.">
        <title>Extensive sampling of basidiomycete genomes demonstrates inadequacy of the white-rot/brown-rot paradigm for wood decay fungi.</title>
        <authorList>
            <person name="Riley R."/>
            <person name="Salamov A.A."/>
            <person name="Brown D.W."/>
            <person name="Nagy L.G."/>
            <person name="Floudas D."/>
            <person name="Held B.W."/>
            <person name="Levasseur A."/>
            <person name="Lombard V."/>
            <person name="Morin E."/>
            <person name="Otillar R."/>
            <person name="Lindquist E.A."/>
            <person name="Sun H."/>
            <person name="LaButti K.M."/>
            <person name="Schmutz J."/>
            <person name="Jabbour D."/>
            <person name="Luo H."/>
            <person name="Baker S.E."/>
            <person name="Pisabarro A.G."/>
            <person name="Walton J.D."/>
            <person name="Blanchette R.A."/>
            <person name="Henrissat B."/>
            <person name="Martin F."/>
            <person name="Cullen D."/>
            <person name="Hibbett D.S."/>
            <person name="Grigoriev I.V."/>
        </authorList>
    </citation>
    <scope>NUCLEOTIDE SEQUENCE [LARGE SCALE GENOMIC DNA]</scope>
    <source>
        <strain evidence="2">FD-172 SS1</strain>
    </source>
</reference>
<protein>
    <submittedName>
        <fullName evidence="1">Uncharacterized protein</fullName>
    </submittedName>
</protein>
<proteinExistence type="predicted"/>
<evidence type="ECO:0000313" key="2">
    <source>
        <dbReference type="Proteomes" id="UP000027195"/>
    </source>
</evidence>
<dbReference type="AlphaFoldDB" id="A0A067ML62"/>
<dbReference type="EMBL" id="KL198032">
    <property type="protein sequence ID" value="KDQ15455.1"/>
    <property type="molecule type" value="Genomic_DNA"/>
</dbReference>
<organism evidence="1 2">
    <name type="scientific">Botryobasidium botryosum (strain FD-172 SS1)</name>
    <dbReference type="NCBI Taxonomy" id="930990"/>
    <lineage>
        <taxon>Eukaryota</taxon>
        <taxon>Fungi</taxon>
        <taxon>Dikarya</taxon>
        <taxon>Basidiomycota</taxon>
        <taxon>Agaricomycotina</taxon>
        <taxon>Agaricomycetes</taxon>
        <taxon>Cantharellales</taxon>
        <taxon>Botryobasidiaceae</taxon>
        <taxon>Botryobasidium</taxon>
    </lineage>
</organism>
<accession>A0A067ML62</accession>
<sequence>MVNLPGCPPLKNFIEMRASTPGVSPIQSVSFDCLHHTARTLQEGELEKEWYRARVEVVLWKFCLDISW</sequence>
<keyword evidence="2" id="KW-1185">Reference proteome</keyword>
<dbReference type="HOGENOM" id="CLU_199917_0_0_1"/>
<name>A0A067ML62_BOTB1</name>
<evidence type="ECO:0000313" key="1">
    <source>
        <dbReference type="EMBL" id="KDQ15455.1"/>
    </source>
</evidence>
<dbReference type="InParanoid" id="A0A067ML62"/>
<dbReference type="Proteomes" id="UP000027195">
    <property type="component" value="Unassembled WGS sequence"/>
</dbReference>
<gene>
    <name evidence="1" type="ORF">BOTBODRAFT_65520</name>
</gene>